<keyword evidence="4" id="KW-0410">Iron transport</keyword>
<dbReference type="GO" id="GO:0005524">
    <property type="term" value="F:ATP binding"/>
    <property type="evidence" value="ECO:0007669"/>
    <property type="project" value="UniProtKB-KW"/>
</dbReference>
<gene>
    <name evidence="11" type="ORF">DW663_10310</name>
</gene>
<keyword evidence="6 11" id="KW-0067">ATP-binding</keyword>
<dbReference type="PROSITE" id="PS00211">
    <property type="entry name" value="ABC_TRANSPORTER_1"/>
    <property type="match status" value="1"/>
</dbReference>
<dbReference type="SUPFAM" id="SSF52540">
    <property type="entry name" value="P-loop containing nucleoside triphosphate hydrolases"/>
    <property type="match status" value="1"/>
</dbReference>
<dbReference type="PROSITE" id="PS50893">
    <property type="entry name" value="ABC_TRANSPORTER_2"/>
    <property type="match status" value="1"/>
</dbReference>
<proteinExistence type="predicted"/>
<keyword evidence="7" id="KW-0408">Iron</keyword>
<dbReference type="AlphaFoldDB" id="A0A414PQ82"/>
<keyword evidence="3" id="KW-1003">Cell membrane</keyword>
<evidence type="ECO:0000259" key="10">
    <source>
        <dbReference type="PROSITE" id="PS50893"/>
    </source>
</evidence>
<keyword evidence="5" id="KW-0547">Nucleotide-binding</keyword>
<dbReference type="GO" id="GO:0006826">
    <property type="term" value="P:iron ion transport"/>
    <property type="evidence" value="ECO:0007669"/>
    <property type="project" value="UniProtKB-KW"/>
</dbReference>
<dbReference type="InterPro" id="IPR017871">
    <property type="entry name" value="ABC_transporter-like_CS"/>
</dbReference>
<evidence type="ECO:0000313" key="11">
    <source>
        <dbReference type="EMBL" id="RHF70666.1"/>
    </source>
</evidence>
<reference evidence="11 12" key="1">
    <citation type="submission" date="2018-08" db="EMBL/GenBank/DDBJ databases">
        <title>A genome reference for cultivated species of the human gut microbiota.</title>
        <authorList>
            <person name="Zou Y."/>
            <person name="Xue W."/>
            <person name="Luo G."/>
        </authorList>
    </citation>
    <scope>NUCLEOTIDE SEQUENCE [LARGE SCALE GENOMIC DNA]</scope>
    <source>
        <strain evidence="11 12">AM25-1</strain>
    </source>
</reference>
<dbReference type="PANTHER" id="PTHR42771">
    <property type="entry name" value="IRON(3+)-HYDROXAMATE IMPORT ATP-BINDING PROTEIN FHUC"/>
    <property type="match status" value="1"/>
</dbReference>
<dbReference type="Gene3D" id="3.40.50.300">
    <property type="entry name" value="P-loop containing nucleotide triphosphate hydrolases"/>
    <property type="match status" value="1"/>
</dbReference>
<evidence type="ECO:0000256" key="2">
    <source>
        <dbReference type="ARBA" id="ARBA00022448"/>
    </source>
</evidence>
<keyword evidence="9" id="KW-0472">Membrane</keyword>
<dbReference type="InterPro" id="IPR003593">
    <property type="entry name" value="AAA+_ATPase"/>
</dbReference>
<accession>A0A414PQ82</accession>
<evidence type="ECO:0000256" key="4">
    <source>
        <dbReference type="ARBA" id="ARBA00022496"/>
    </source>
</evidence>
<keyword evidence="2" id="KW-0813">Transport</keyword>
<dbReference type="InterPro" id="IPR003439">
    <property type="entry name" value="ABC_transporter-like_ATP-bd"/>
</dbReference>
<protein>
    <submittedName>
        <fullName evidence="11">ABC transporter ATP-binding protein</fullName>
    </submittedName>
</protein>
<dbReference type="CDD" id="cd03214">
    <property type="entry name" value="ABC_Iron-Siderophores_B12_Hemin"/>
    <property type="match status" value="1"/>
</dbReference>
<dbReference type="FunFam" id="3.40.50.300:FF:000134">
    <property type="entry name" value="Iron-enterobactin ABC transporter ATP-binding protein"/>
    <property type="match status" value="1"/>
</dbReference>
<keyword evidence="8" id="KW-0406">Ion transport</keyword>
<dbReference type="InterPro" id="IPR027417">
    <property type="entry name" value="P-loop_NTPase"/>
</dbReference>
<dbReference type="GO" id="GO:0016887">
    <property type="term" value="F:ATP hydrolysis activity"/>
    <property type="evidence" value="ECO:0007669"/>
    <property type="project" value="InterPro"/>
</dbReference>
<dbReference type="Proteomes" id="UP000284676">
    <property type="component" value="Unassembled WGS sequence"/>
</dbReference>
<feature type="domain" description="ABC transporter" evidence="10">
    <location>
        <begin position="4"/>
        <end position="240"/>
    </location>
</feature>
<comment type="caution">
    <text evidence="11">The sequence shown here is derived from an EMBL/GenBank/DDBJ whole genome shotgun (WGS) entry which is preliminary data.</text>
</comment>
<name>A0A414PQ82_FUSMR</name>
<dbReference type="GO" id="GO:0005886">
    <property type="term" value="C:plasma membrane"/>
    <property type="evidence" value="ECO:0007669"/>
    <property type="project" value="UniProtKB-SubCell"/>
</dbReference>
<evidence type="ECO:0000313" key="12">
    <source>
        <dbReference type="Proteomes" id="UP000284676"/>
    </source>
</evidence>
<organism evidence="11 12">
    <name type="scientific">Fusobacterium mortiferum</name>
    <dbReference type="NCBI Taxonomy" id="850"/>
    <lineage>
        <taxon>Bacteria</taxon>
        <taxon>Fusobacteriati</taxon>
        <taxon>Fusobacteriota</taxon>
        <taxon>Fusobacteriia</taxon>
        <taxon>Fusobacteriales</taxon>
        <taxon>Fusobacteriaceae</taxon>
        <taxon>Fusobacterium</taxon>
    </lineage>
</organism>
<evidence type="ECO:0000256" key="5">
    <source>
        <dbReference type="ARBA" id="ARBA00022741"/>
    </source>
</evidence>
<sequence>MNMISGKNIEIAYEKNIVIKDLDIEIKRGEILTILGTNGCGKSTLLKGISRVIPYKNGTISLENEIIHNINSKEFAKRLAFVSQNNEIPEDITVEEFVRYGRTPHKKWYELLNEDDEKIVSWAMEICKIEKFSKRKVMSLSGGERQKVWIAMVLAQKTSVLLLDEPTTYLDICHQFEIMELIKELNKKLGITIVMVLHDLNQASQYSDRVLVLKDGKKYIEGDTREVLTKELVREVYKVETEVEYYNELPYFKLRGLL</sequence>
<dbReference type="SMART" id="SM00382">
    <property type="entry name" value="AAA"/>
    <property type="match status" value="1"/>
</dbReference>
<evidence type="ECO:0000256" key="1">
    <source>
        <dbReference type="ARBA" id="ARBA00004202"/>
    </source>
</evidence>
<evidence type="ECO:0000256" key="9">
    <source>
        <dbReference type="ARBA" id="ARBA00023136"/>
    </source>
</evidence>
<dbReference type="EMBL" id="QRHL01000023">
    <property type="protein sequence ID" value="RHF70666.1"/>
    <property type="molecule type" value="Genomic_DNA"/>
</dbReference>
<dbReference type="PANTHER" id="PTHR42771:SF4">
    <property type="entry name" value="IRON(3+)-HYDROXAMATE IMPORT ATP-BINDING PROTEIN FHUC"/>
    <property type="match status" value="1"/>
</dbReference>
<comment type="subcellular location">
    <subcellularLocation>
        <location evidence="1">Cell membrane</location>
        <topology evidence="1">Peripheral membrane protein</topology>
    </subcellularLocation>
</comment>
<evidence type="ECO:0000256" key="8">
    <source>
        <dbReference type="ARBA" id="ARBA00023065"/>
    </source>
</evidence>
<dbReference type="Pfam" id="PF00005">
    <property type="entry name" value="ABC_tran"/>
    <property type="match status" value="1"/>
</dbReference>
<evidence type="ECO:0000256" key="6">
    <source>
        <dbReference type="ARBA" id="ARBA00022840"/>
    </source>
</evidence>
<evidence type="ECO:0000256" key="3">
    <source>
        <dbReference type="ARBA" id="ARBA00022475"/>
    </source>
</evidence>
<dbReference type="InterPro" id="IPR051535">
    <property type="entry name" value="Siderophore_ABC-ATPase"/>
</dbReference>
<evidence type="ECO:0000256" key="7">
    <source>
        <dbReference type="ARBA" id="ARBA00023004"/>
    </source>
</evidence>